<evidence type="ECO:0000256" key="13">
    <source>
        <dbReference type="SAM" id="Phobius"/>
    </source>
</evidence>
<keyword evidence="9" id="KW-0406">Ion transport</keyword>
<evidence type="ECO:0000256" key="7">
    <source>
        <dbReference type="ARBA" id="ARBA00022958"/>
    </source>
</evidence>
<evidence type="ECO:0008006" key="15">
    <source>
        <dbReference type="Google" id="ProtNLM"/>
    </source>
</evidence>
<feature type="compositionally biased region" description="Low complexity" evidence="12">
    <location>
        <begin position="301"/>
        <end position="311"/>
    </location>
</feature>
<reference evidence="14" key="1">
    <citation type="submission" date="2016-01" db="EMBL/GenBank/DDBJ databases">
        <title>Reference transcriptome for the parasite Schistocephalus solidus: insights into the molecular evolution of parasitism.</title>
        <authorList>
            <person name="Hebert F.O."/>
            <person name="Grambauer S."/>
            <person name="Barber I."/>
            <person name="Landry C.R."/>
            <person name="Aubin-Horth N."/>
        </authorList>
    </citation>
    <scope>NUCLEOTIDE SEQUENCE</scope>
</reference>
<feature type="transmembrane region" description="Helical" evidence="13">
    <location>
        <begin position="113"/>
        <end position="133"/>
    </location>
</feature>
<keyword evidence="3" id="KW-0813">Transport</keyword>
<dbReference type="PANTHER" id="PTHR12454">
    <property type="entry name" value="TRIMERIC INTRACELLULAR CATION CHANNEL"/>
    <property type="match status" value="1"/>
</dbReference>
<keyword evidence="11" id="KW-0407">Ion channel</keyword>
<feature type="transmembrane region" description="Helical" evidence="13">
    <location>
        <begin position="207"/>
        <end position="226"/>
    </location>
</feature>
<comment type="similarity">
    <text evidence="2">Belongs to the TMEM38 family.</text>
</comment>
<keyword evidence="6" id="KW-0631">Potassium channel</keyword>
<feature type="non-terminal residue" evidence="14">
    <location>
        <position position="1"/>
    </location>
</feature>
<feature type="compositionally biased region" description="Polar residues" evidence="12">
    <location>
        <begin position="350"/>
        <end position="366"/>
    </location>
</feature>
<dbReference type="PANTHER" id="PTHR12454:SF11">
    <property type="entry name" value="GH25683P"/>
    <property type="match status" value="1"/>
</dbReference>
<evidence type="ECO:0000256" key="12">
    <source>
        <dbReference type="SAM" id="MobiDB-lite"/>
    </source>
</evidence>
<feature type="transmembrane region" description="Helical" evidence="13">
    <location>
        <begin position="79"/>
        <end position="101"/>
    </location>
</feature>
<keyword evidence="8 13" id="KW-1133">Transmembrane helix</keyword>
<keyword evidence="10 13" id="KW-0472">Membrane</keyword>
<dbReference type="GO" id="GO:0005267">
    <property type="term" value="F:potassium channel activity"/>
    <property type="evidence" value="ECO:0007669"/>
    <property type="project" value="UniProtKB-KW"/>
</dbReference>
<proteinExistence type="inferred from homology"/>
<accession>A0A0X3PUN8</accession>
<keyword evidence="4" id="KW-0633">Potassium transport</keyword>
<evidence type="ECO:0000256" key="5">
    <source>
        <dbReference type="ARBA" id="ARBA00022692"/>
    </source>
</evidence>
<sequence>HLKVARTASLDCQGRPLALGGFRIAFRMDLLILDDVATSVVKWRMYPYFDIAHYILMSTAVRDDTPQSGSANFSRKHPFACWFATMLMCFGGSILSNFVMGEPLFTCFDDHRAILTATAIWYLINYSPFDIVYKFCRVFSIRLIICALKEVQRAKKISVGVAHAYEHYPSSIFTCLLSGILKGTGSSFMRSFASVVYGTWKPMSIEFLSISFTTEISLLAAVVYYCEHLGMIPLPSNQIFLAVVSVLVYLRVAMLVLGVKDPFAPIQNLTCTIFFGGIVDALKTAVSPVASDVSVGSGPPASPSAISTAAGQTNAPNPAMVAGGPTTTSSSPVGVSGAIKMANSAAGEPSGNQSGSNSPFPGSKNGTMRRGATPLQDKKAV</sequence>
<keyword evidence="7" id="KW-0630">Potassium</keyword>
<feature type="region of interest" description="Disordered" evidence="12">
    <location>
        <begin position="301"/>
        <end position="381"/>
    </location>
</feature>
<comment type="subcellular location">
    <subcellularLocation>
        <location evidence="1">Endomembrane system</location>
        <topology evidence="1">Multi-pass membrane protein</topology>
    </subcellularLocation>
</comment>
<evidence type="ECO:0000256" key="10">
    <source>
        <dbReference type="ARBA" id="ARBA00023136"/>
    </source>
</evidence>
<dbReference type="AlphaFoldDB" id="A0A0X3PUN8"/>
<evidence type="ECO:0000256" key="9">
    <source>
        <dbReference type="ARBA" id="ARBA00023065"/>
    </source>
</evidence>
<dbReference type="Pfam" id="PF05197">
    <property type="entry name" value="TRIC"/>
    <property type="match status" value="1"/>
</dbReference>
<evidence type="ECO:0000313" key="14">
    <source>
        <dbReference type="EMBL" id="JAP55308.1"/>
    </source>
</evidence>
<dbReference type="InterPro" id="IPR007866">
    <property type="entry name" value="TRIC_channel"/>
</dbReference>
<dbReference type="GO" id="GO:0042802">
    <property type="term" value="F:identical protein binding"/>
    <property type="evidence" value="ECO:0007669"/>
    <property type="project" value="InterPro"/>
</dbReference>
<feature type="transmembrane region" description="Helical" evidence="13">
    <location>
        <begin position="238"/>
        <end position="259"/>
    </location>
</feature>
<dbReference type="EMBL" id="GEEE01007917">
    <property type="protein sequence ID" value="JAP55308.1"/>
    <property type="molecule type" value="Transcribed_RNA"/>
</dbReference>
<gene>
    <name evidence="14" type="ORF">TR84413</name>
</gene>
<organism evidence="14">
    <name type="scientific">Schistocephalus solidus</name>
    <name type="common">Tapeworm</name>
    <dbReference type="NCBI Taxonomy" id="70667"/>
    <lineage>
        <taxon>Eukaryota</taxon>
        <taxon>Metazoa</taxon>
        <taxon>Spiralia</taxon>
        <taxon>Lophotrochozoa</taxon>
        <taxon>Platyhelminthes</taxon>
        <taxon>Cestoda</taxon>
        <taxon>Eucestoda</taxon>
        <taxon>Diphyllobothriidea</taxon>
        <taxon>Diphyllobothriidae</taxon>
        <taxon>Schistocephalus</taxon>
    </lineage>
</organism>
<evidence type="ECO:0000256" key="6">
    <source>
        <dbReference type="ARBA" id="ARBA00022826"/>
    </source>
</evidence>
<name>A0A0X3PUN8_SCHSO</name>
<protein>
    <recommendedName>
        <fullName evidence="15">Trimeric intracellular cation channel type B-A</fullName>
    </recommendedName>
</protein>
<evidence type="ECO:0000256" key="3">
    <source>
        <dbReference type="ARBA" id="ARBA00022448"/>
    </source>
</evidence>
<feature type="compositionally biased region" description="Low complexity" evidence="12">
    <location>
        <begin position="321"/>
        <end position="338"/>
    </location>
</feature>
<keyword evidence="5 13" id="KW-0812">Transmembrane</keyword>
<evidence type="ECO:0000256" key="4">
    <source>
        <dbReference type="ARBA" id="ARBA00022538"/>
    </source>
</evidence>
<evidence type="ECO:0000256" key="1">
    <source>
        <dbReference type="ARBA" id="ARBA00004127"/>
    </source>
</evidence>
<evidence type="ECO:0000256" key="8">
    <source>
        <dbReference type="ARBA" id="ARBA00022989"/>
    </source>
</evidence>
<evidence type="ECO:0000256" key="11">
    <source>
        <dbReference type="ARBA" id="ARBA00023303"/>
    </source>
</evidence>
<dbReference type="GO" id="GO:0016020">
    <property type="term" value="C:membrane"/>
    <property type="evidence" value="ECO:0007669"/>
    <property type="project" value="InterPro"/>
</dbReference>
<evidence type="ECO:0000256" key="2">
    <source>
        <dbReference type="ARBA" id="ARBA00005766"/>
    </source>
</evidence>
<dbReference type="GO" id="GO:0012505">
    <property type="term" value="C:endomembrane system"/>
    <property type="evidence" value="ECO:0007669"/>
    <property type="project" value="UniProtKB-SubCell"/>
</dbReference>